<sequence length="260" mass="28255">MSTLPKPDRVCYASPQMANDTQESPKPRGSCLGKLVSLFTFAGVAGLGVAVWFIFQPQDMSDLKGTGVSSSGTKARDLRQVLKNAVNQSFPLSLTEEEINLYLKDTLEAKQGGLLEPFVTITSARVRLEKERAEVIIVRSVMGRPFTTSMYFRIEQLVELNDRSVTNVIRDGGTYFPQMPDSPIAQKLMKGGRFGQLVVPQGFSLLVLPSFEKLAGVYKGELSSAFEEMSRITVEEGKLVLDPRPDGAGGSALPGPGGTF</sequence>
<evidence type="ECO:0000256" key="1">
    <source>
        <dbReference type="SAM" id="MobiDB-lite"/>
    </source>
</evidence>
<gene>
    <name evidence="3" type="ORF">OJ996_25065</name>
</gene>
<comment type="caution">
    <text evidence="3">The sequence shown here is derived from an EMBL/GenBank/DDBJ whole genome shotgun (WGS) entry which is preliminary data.</text>
</comment>
<evidence type="ECO:0000313" key="3">
    <source>
        <dbReference type="EMBL" id="MCW1916884.1"/>
    </source>
</evidence>
<evidence type="ECO:0000313" key="4">
    <source>
        <dbReference type="Proteomes" id="UP001165653"/>
    </source>
</evidence>
<keyword evidence="2" id="KW-1133">Transmembrane helix</keyword>
<organism evidence="3 4">
    <name type="scientific">Luteolibacter rhizosphaerae</name>
    <dbReference type="NCBI Taxonomy" id="2989719"/>
    <lineage>
        <taxon>Bacteria</taxon>
        <taxon>Pseudomonadati</taxon>
        <taxon>Verrucomicrobiota</taxon>
        <taxon>Verrucomicrobiia</taxon>
        <taxon>Verrucomicrobiales</taxon>
        <taxon>Verrucomicrobiaceae</taxon>
        <taxon>Luteolibacter</taxon>
    </lineage>
</organism>
<feature type="region of interest" description="Disordered" evidence="1">
    <location>
        <begin position="240"/>
        <end position="260"/>
    </location>
</feature>
<reference evidence="3" key="1">
    <citation type="submission" date="2022-10" db="EMBL/GenBank/DDBJ databases">
        <title>Luteolibacter sp. GHJ8, whole genome shotgun sequencing project.</title>
        <authorList>
            <person name="Zhao G."/>
            <person name="Shen L."/>
        </authorList>
    </citation>
    <scope>NUCLEOTIDE SEQUENCE</scope>
    <source>
        <strain evidence="3">GHJ8</strain>
    </source>
</reference>
<keyword evidence="2" id="KW-0472">Membrane</keyword>
<dbReference type="RefSeq" id="WP_264516503.1">
    <property type="nucleotide sequence ID" value="NZ_JAPDDR010000020.1"/>
</dbReference>
<dbReference type="Proteomes" id="UP001165653">
    <property type="component" value="Unassembled WGS sequence"/>
</dbReference>
<protein>
    <submittedName>
        <fullName evidence="3">Uncharacterized protein</fullName>
    </submittedName>
</protein>
<keyword evidence="2" id="KW-0812">Transmembrane</keyword>
<proteinExistence type="predicted"/>
<feature type="compositionally biased region" description="Gly residues" evidence="1">
    <location>
        <begin position="247"/>
        <end position="260"/>
    </location>
</feature>
<dbReference type="EMBL" id="JAPDDR010000020">
    <property type="protein sequence ID" value="MCW1916884.1"/>
    <property type="molecule type" value="Genomic_DNA"/>
</dbReference>
<evidence type="ECO:0000256" key="2">
    <source>
        <dbReference type="SAM" id="Phobius"/>
    </source>
</evidence>
<name>A0ABT3GBA4_9BACT</name>
<keyword evidence="4" id="KW-1185">Reference proteome</keyword>
<feature type="transmembrane region" description="Helical" evidence="2">
    <location>
        <begin position="35"/>
        <end position="55"/>
    </location>
</feature>
<accession>A0ABT3GBA4</accession>